<dbReference type="PANTHER" id="PTHR10605">
    <property type="entry name" value="HEPARAN SULFATE SULFOTRANSFERASE"/>
    <property type="match status" value="1"/>
</dbReference>
<evidence type="ECO:0000313" key="2">
    <source>
        <dbReference type="EMBL" id="ARE84873.1"/>
    </source>
</evidence>
<dbReference type="RefSeq" id="WP_081508071.1">
    <property type="nucleotide sequence ID" value="NZ_CP020474.1"/>
</dbReference>
<evidence type="ECO:0000256" key="1">
    <source>
        <dbReference type="ARBA" id="ARBA00022679"/>
    </source>
</evidence>
<dbReference type="PANTHER" id="PTHR10605:SF56">
    <property type="entry name" value="BIFUNCTIONAL HEPARAN SULFATE N-DEACETYLASE_N-SULFOTRANSFERASE"/>
    <property type="match status" value="1"/>
</dbReference>
<evidence type="ECO:0000313" key="3">
    <source>
        <dbReference type="Proteomes" id="UP000192273"/>
    </source>
</evidence>
<dbReference type="Gene3D" id="3.40.50.300">
    <property type="entry name" value="P-loop containing nucleotide triphosphate hydrolases"/>
    <property type="match status" value="1"/>
</dbReference>
<dbReference type="OrthoDB" id="981508at2"/>
<dbReference type="Pfam" id="PF13469">
    <property type="entry name" value="Sulfotransfer_3"/>
    <property type="match status" value="1"/>
</dbReference>
<proteinExistence type="predicted"/>
<keyword evidence="3" id="KW-1185">Reference proteome</keyword>
<dbReference type="AlphaFoldDB" id="A0A1V0RSY0"/>
<sequence>MNNKLFSNLFLSIGAMKAGTTWLYAVLERHPELHFTPEKELHYFYHRYVDNSYLNEKRRLKDAKDRYLFRYDPEKANIDRIRANLHWVSNYLNSPLDDFWYRNLFQLRDHQVWACDFSNLHAFVPEAAWPRISADCERLRVLYTMRHPLKRLWSHTKFHLQLTGKLHLLDEWTAGDYETFVRLPHIWDNAEYGAVLRRMKSGLKEQERMVMFYEDLHADQRGTLARIEEFLGVAPFQYPQPLLNRRFTESASRPMPDFFAKLFAQDIERITHEVETEGFVVPKEWQSH</sequence>
<protein>
    <submittedName>
        <fullName evidence="2">Sulfotransferase family protein</fullName>
    </submittedName>
</protein>
<name>A0A1V0RSY0_9RHOB</name>
<accession>A0A1V0RSY0</accession>
<dbReference type="SUPFAM" id="SSF52540">
    <property type="entry name" value="P-loop containing nucleoside triphosphate hydrolases"/>
    <property type="match status" value="1"/>
</dbReference>
<gene>
    <name evidence="2" type="ORF">ROSMUCSMR3_03414</name>
</gene>
<dbReference type="InterPro" id="IPR037359">
    <property type="entry name" value="NST/OST"/>
</dbReference>
<dbReference type="KEGG" id="rmm:ROSMUCSMR3_03414"/>
<organism evidence="2 3">
    <name type="scientific">Roseovarius mucosus</name>
    <dbReference type="NCBI Taxonomy" id="215743"/>
    <lineage>
        <taxon>Bacteria</taxon>
        <taxon>Pseudomonadati</taxon>
        <taxon>Pseudomonadota</taxon>
        <taxon>Alphaproteobacteria</taxon>
        <taxon>Rhodobacterales</taxon>
        <taxon>Roseobacteraceae</taxon>
        <taxon>Roseovarius</taxon>
    </lineage>
</organism>
<dbReference type="GO" id="GO:0008146">
    <property type="term" value="F:sulfotransferase activity"/>
    <property type="evidence" value="ECO:0007669"/>
    <property type="project" value="InterPro"/>
</dbReference>
<dbReference type="InterPro" id="IPR027417">
    <property type="entry name" value="P-loop_NTPase"/>
</dbReference>
<reference evidence="2 3" key="1">
    <citation type="submission" date="2017-03" db="EMBL/GenBank/DDBJ databases">
        <title>Genome Sequence of Roseovarius mucosus strain SMR3 Isolated from a culture of the Diatom Skeletonema marinoi.</title>
        <authorList>
            <person name="Topel M."/>
            <person name="Pinder M."/>
            <person name="Johansson O.N."/>
            <person name="Kourtchenko O."/>
            <person name="Godhe A."/>
            <person name="Clarke A.K."/>
        </authorList>
    </citation>
    <scope>NUCLEOTIDE SEQUENCE [LARGE SCALE GENOMIC DNA]</scope>
    <source>
        <strain evidence="2 3">SMR3</strain>
    </source>
</reference>
<dbReference type="EMBL" id="CP020474">
    <property type="protein sequence ID" value="ARE84873.1"/>
    <property type="molecule type" value="Genomic_DNA"/>
</dbReference>
<dbReference type="Proteomes" id="UP000192273">
    <property type="component" value="Chromosome"/>
</dbReference>
<keyword evidence="1 2" id="KW-0808">Transferase</keyword>